<accession>A0A543DN73</accession>
<keyword evidence="3" id="KW-1185">Reference proteome</keyword>
<dbReference type="EMBL" id="VFPA01000002">
    <property type="protein sequence ID" value="TQM10784.1"/>
    <property type="molecule type" value="Genomic_DNA"/>
</dbReference>
<feature type="domain" description="N-acetyltransferase" evidence="1">
    <location>
        <begin position="125"/>
        <end position="263"/>
    </location>
</feature>
<dbReference type="InterPro" id="IPR000182">
    <property type="entry name" value="GNAT_dom"/>
</dbReference>
<protein>
    <submittedName>
        <fullName evidence="2">Acetyltransferase (GNAT) family protein</fullName>
    </submittedName>
</protein>
<name>A0A543DN73_9PSEU</name>
<dbReference type="AlphaFoldDB" id="A0A543DN73"/>
<dbReference type="Gene3D" id="3.40.630.30">
    <property type="match status" value="1"/>
</dbReference>
<sequence>MPDTAHLLQAYDDHLRTEAPSAIAVTRHGPLRLVTFPGGRGWVTYRDLGGADAPAVRQLVVDALDHYRADPGIERVKWKTRGHDHAPGLHDALTEHGFAEGETESIMIGEAAGLIADVALPAGVTARRVVDEPDVRAMCATASAVFADDAPDRIADALLRRLALSDGTELWIAEAGGRIVGTGRLEPVAGSRFAGIWGGATLPEWRGRGIYRALTAVRARSALAQGKTLIHSDSTDHSRPILERAGLVRVSSTTPYTWRRRVQSTGRYVASS</sequence>
<reference evidence="2 3" key="1">
    <citation type="submission" date="2019-06" db="EMBL/GenBank/DDBJ databases">
        <title>Sequencing the genomes of 1000 actinobacteria strains.</title>
        <authorList>
            <person name="Klenk H.-P."/>
        </authorList>
    </citation>
    <scope>NUCLEOTIDE SEQUENCE [LARGE SCALE GENOMIC DNA]</scope>
    <source>
        <strain evidence="2 3">DSM 45301</strain>
    </source>
</reference>
<evidence type="ECO:0000313" key="2">
    <source>
        <dbReference type="EMBL" id="TQM10784.1"/>
    </source>
</evidence>
<dbReference type="GO" id="GO:0016747">
    <property type="term" value="F:acyltransferase activity, transferring groups other than amino-acyl groups"/>
    <property type="evidence" value="ECO:0007669"/>
    <property type="project" value="InterPro"/>
</dbReference>
<evidence type="ECO:0000313" key="3">
    <source>
        <dbReference type="Proteomes" id="UP000315677"/>
    </source>
</evidence>
<dbReference type="InterPro" id="IPR016181">
    <property type="entry name" value="Acyl_CoA_acyltransferase"/>
</dbReference>
<keyword evidence="2" id="KW-0808">Transferase</keyword>
<dbReference type="RefSeq" id="WP_142054420.1">
    <property type="nucleotide sequence ID" value="NZ_VFPA01000002.1"/>
</dbReference>
<comment type="caution">
    <text evidence="2">The sequence shown here is derived from an EMBL/GenBank/DDBJ whole genome shotgun (WGS) entry which is preliminary data.</text>
</comment>
<dbReference type="Pfam" id="PF00583">
    <property type="entry name" value="Acetyltransf_1"/>
    <property type="match status" value="1"/>
</dbReference>
<dbReference type="CDD" id="cd04301">
    <property type="entry name" value="NAT_SF"/>
    <property type="match status" value="1"/>
</dbReference>
<organism evidence="2 3">
    <name type="scientific">Pseudonocardia kunmingensis</name>
    <dbReference type="NCBI Taxonomy" id="630975"/>
    <lineage>
        <taxon>Bacteria</taxon>
        <taxon>Bacillati</taxon>
        <taxon>Actinomycetota</taxon>
        <taxon>Actinomycetes</taxon>
        <taxon>Pseudonocardiales</taxon>
        <taxon>Pseudonocardiaceae</taxon>
        <taxon>Pseudonocardia</taxon>
    </lineage>
</organism>
<dbReference type="Proteomes" id="UP000315677">
    <property type="component" value="Unassembled WGS sequence"/>
</dbReference>
<proteinExistence type="predicted"/>
<dbReference type="SUPFAM" id="SSF55729">
    <property type="entry name" value="Acyl-CoA N-acyltransferases (Nat)"/>
    <property type="match status" value="1"/>
</dbReference>
<dbReference type="PROSITE" id="PS51186">
    <property type="entry name" value="GNAT"/>
    <property type="match status" value="1"/>
</dbReference>
<gene>
    <name evidence="2" type="ORF">FB558_3305</name>
</gene>
<dbReference type="OrthoDB" id="164800at2"/>
<evidence type="ECO:0000259" key="1">
    <source>
        <dbReference type="PROSITE" id="PS51186"/>
    </source>
</evidence>